<protein>
    <submittedName>
        <fullName evidence="13">Glypican-4</fullName>
    </submittedName>
</protein>
<dbReference type="InterPro" id="IPR001863">
    <property type="entry name" value="Glypican"/>
</dbReference>
<dbReference type="GO" id="GO:0098696">
    <property type="term" value="P:regulation of neurotransmitter receptor localization to postsynaptic specialization membrane"/>
    <property type="evidence" value="ECO:0007669"/>
    <property type="project" value="TreeGrafter"/>
</dbReference>
<dbReference type="Proteomes" id="UP000006813">
    <property type="component" value="Unassembled WGS sequence"/>
</dbReference>
<dbReference type="PROSITE" id="PS01207">
    <property type="entry name" value="GLYPICAN"/>
    <property type="match status" value="1"/>
</dbReference>
<comment type="similarity">
    <text evidence="2 11">Belongs to the glypican family.</text>
</comment>
<evidence type="ECO:0000256" key="2">
    <source>
        <dbReference type="ARBA" id="ARBA00010260"/>
    </source>
</evidence>
<dbReference type="InterPro" id="IPR019803">
    <property type="entry name" value="Glypican_CS"/>
</dbReference>
<keyword evidence="8" id="KW-0325">Glycoprotein</keyword>
<dbReference type="FunCoup" id="G5AXH4">
    <property type="interactions" value="442"/>
</dbReference>
<gene>
    <name evidence="13" type="ORF">GW7_06392</name>
</gene>
<dbReference type="GO" id="GO:0009986">
    <property type="term" value="C:cell surface"/>
    <property type="evidence" value="ECO:0007669"/>
    <property type="project" value="TreeGrafter"/>
</dbReference>
<comment type="function">
    <text evidence="12">Cell surface proteoglycan.</text>
</comment>
<evidence type="ECO:0000256" key="8">
    <source>
        <dbReference type="ARBA" id="ARBA00023180"/>
    </source>
</evidence>
<dbReference type="GO" id="GO:1905606">
    <property type="term" value="P:regulation of presynapse assembly"/>
    <property type="evidence" value="ECO:0007669"/>
    <property type="project" value="TreeGrafter"/>
</dbReference>
<keyword evidence="3" id="KW-1003">Cell membrane</keyword>
<keyword evidence="5" id="KW-0732">Signal</keyword>
<dbReference type="InParanoid" id="G5AXH4"/>
<dbReference type="GO" id="GO:0016477">
    <property type="term" value="P:cell migration"/>
    <property type="evidence" value="ECO:0007669"/>
    <property type="project" value="TreeGrafter"/>
</dbReference>
<dbReference type="EMBL" id="JH167397">
    <property type="protein sequence ID" value="EHB01735.1"/>
    <property type="molecule type" value="Genomic_DNA"/>
</dbReference>
<dbReference type="GO" id="GO:0099560">
    <property type="term" value="P:synaptic membrane adhesion"/>
    <property type="evidence" value="ECO:0007669"/>
    <property type="project" value="TreeGrafter"/>
</dbReference>
<evidence type="ECO:0000313" key="14">
    <source>
        <dbReference type="Proteomes" id="UP000006813"/>
    </source>
</evidence>
<name>G5AXH4_HETGA</name>
<proteinExistence type="inferred from homology"/>
<keyword evidence="4 12" id="KW-0336">GPI-anchor</keyword>
<comment type="subcellular location">
    <subcellularLocation>
        <location evidence="1">Cell membrane</location>
        <topology evidence="1">Lipid-anchor</topology>
        <topology evidence="1">GPI-anchor</topology>
        <orientation evidence="1">Extracellular side</orientation>
    </subcellularLocation>
</comment>
<evidence type="ECO:0000256" key="3">
    <source>
        <dbReference type="ARBA" id="ARBA00022475"/>
    </source>
</evidence>
<dbReference type="Pfam" id="PF01153">
    <property type="entry name" value="Glypican"/>
    <property type="match status" value="2"/>
</dbReference>
<evidence type="ECO:0000256" key="12">
    <source>
        <dbReference type="RuleBase" id="RU003519"/>
    </source>
</evidence>
<evidence type="ECO:0000313" key="13">
    <source>
        <dbReference type="EMBL" id="EHB01735.1"/>
    </source>
</evidence>
<organism evidence="13 14">
    <name type="scientific">Heterocephalus glaber</name>
    <name type="common">Naked mole rat</name>
    <dbReference type="NCBI Taxonomy" id="10181"/>
    <lineage>
        <taxon>Eukaryota</taxon>
        <taxon>Metazoa</taxon>
        <taxon>Chordata</taxon>
        <taxon>Craniata</taxon>
        <taxon>Vertebrata</taxon>
        <taxon>Euteleostomi</taxon>
        <taxon>Mammalia</taxon>
        <taxon>Eutheria</taxon>
        <taxon>Euarchontoglires</taxon>
        <taxon>Glires</taxon>
        <taxon>Rodentia</taxon>
        <taxon>Hystricomorpha</taxon>
        <taxon>Bathyergidae</taxon>
        <taxon>Heterocephalus</taxon>
    </lineage>
</organism>
<reference evidence="13 14" key="1">
    <citation type="journal article" date="2011" name="Nature">
        <title>Genome sequencing reveals insights into physiology and longevity of the naked mole rat.</title>
        <authorList>
            <person name="Kim E.B."/>
            <person name="Fang X."/>
            <person name="Fushan A.A."/>
            <person name="Huang Z."/>
            <person name="Lobanov A.V."/>
            <person name="Han L."/>
            <person name="Marino S.M."/>
            <person name="Sun X."/>
            <person name="Turanov A.A."/>
            <person name="Yang P."/>
            <person name="Yim S.H."/>
            <person name="Zhao X."/>
            <person name="Kasaikina M.V."/>
            <person name="Stoletzki N."/>
            <person name="Peng C."/>
            <person name="Polak P."/>
            <person name="Xiong Z."/>
            <person name="Kiezun A."/>
            <person name="Zhu Y."/>
            <person name="Chen Y."/>
            <person name="Kryukov G.V."/>
            <person name="Zhang Q."/>
            <person name="Peshkin L."/>
            <person name="Yang L."/>
            <person name="Bronson R.T."/>
            <person name="Buffenstein R."/>
            <person name="Wang B."/>
            <person name="Han C."/>
            <person name="Li Q."/>
            <person name="Chen L."/>
            <person name="Zhao W."/>
            <person name="Sunyaev S.R."/>
            <person name="Park T.J."/>
            <person name="Zhang G."/>
            <person name="Wang J."/>
            <person name="Gladyshev V.N."/>
        </authorList>
    </citation>
    <scope>NUCLEOTIDE SEQUENCE [LARGE SCALE GENOMIC DNA]</scope>
</reference>
<evidence type="ECO:0000256" key="11">
    <source>
        <dbReference type="RuleBase" id="RU003518"/>
    </source>
</evidence>
<keyword evidence="9 12" id="KW-0357">Heparan sulfate</keyword>
<sequence>MLLAAELKSKSCSEVRRLYVAKGFNKNDAPLHQINGDHLKICPQGYTCCSEEMEEKYSLQSKDDFKNVVTEQCNHLQAVFASRYKKFDEFFKELLENAEKSLNDMFVKTYGRLYMQNSELFKDLFVELKRYYVVGNVNLEEMLNDFWARLLERMFRLVNSQYHFTDEYLECVSKYTEQLKPFGDVPRKLKLQVTRAFVAARTFAQGLAVARDVVSKVSVLLFPEVVFASESLLIELVDIDRDECTSPLIQTLQGERRSEKVNPTAQCTRALLKMIYCSHCRGLVTVKPCYNYCSNIMRGCLASQGDLDFEWNNFIDAMLMVAERLEGPFNIESVMDPIDVKISDAIMNMQENSVQVSQKVFQGCGPPKPFPAGRISRSISESAFSARFRPYHPEERPTTAAGTSLDRLVTDVKEKLKQAKKFWSSLPSNVCNDERMAAGNGNEDDCWNGKGKSRYLFAVTGNGLANQGNNPEVQVDTDKPDILILRQIMALRVMTSKMKNAYNGNDVDFFDISDESSGEGSGSGCEYQQCPSEFEYNATDHAGKSANDKADSAGPRAAAQPYFLAVFCVLFLVMQREWS</sequence>
<dbReference type="GO" id="GO:0009966">
    <property type="term" value="P:regulation of signal transduction"/>
    <property type="evidence" value="ECO:0007669"/>
    <property type="project" value="InterPro"/>
</dbReference>
<dbReference type="GO" id="GO:0005576">
    <property type="term" value="C:extracellular region"/>
    <property type="evidence" value="ECO:0007669"/>
    <property type="project" value="TreeGrafter"/>
</dbReference>
<dbReference type="STRING" id="10181.G5AXH4"/>
<dbReference type="GO" id="GO:0098552">
    <property type="term" value="C:side of membrane"/>
    <property type="evidence" value="ECO:0007669"/>
    <property type="project" value="UniProtKB-KW"/>
</dbReference>
<evidence type="ECO:0000256" key="1">
    <source>
        <dbReference type="ARBA" id="ARBA00004471"/>
    </source>
</evidence>
<keyword evidence="7 12" id="KW-0472">Membrane</keyword>
<evidence type="ECO:0000256" key="5">
    <source>
        <dbReference type="ARBA" id="ARBA00022729"/>
    </source>
</evidence>
<accession>G5AXH4</accession>
<evidence type="ECO:0000256" key="7">
    <source>
        <dbReference type="ARBA" id="ARBA00023136"/>
    </source>
</evidence>
<dbReference type="eggNOG" id="KOG3821">
    <property type="taxonomic scope" value="Eukaryota"/>
</dbReference>
<evidence type="ECO:0000256" key="4">
    <source>
        <dbReference type="ARBA" id="ARBA00022622"/>
    </source>
</evidence>
<dbReference type="PANTHER" id="PTHR10822:SF25">
    <property type="entry name" value="GLYPICAN-4"/>
    <property type="match status" value="1"/>
</dbReference>
<dbReference type="GO" id="GO:0005886">
    <property type="term" value="C:plasma membrane"/>
    <property type="evidence" value="ECO:0007669"/>
    <property type="project" value="UniProtKB-SubCell"/>
</dbReference>
<evidence type="ECO:0000256" key="6">
    <source>
        <dbReference type="ARBA" id="ARBA00022974"/>
    </source>
</evidence>
<evidence type="ECO:0000256" key="9">
    <source>
        <dbReference type="ARBA" id="ARBA00023207"/>
    </source>
</evidence>
<evidence type="ECO:0000256" key="10">
    <source>
        <dbReference type="ARBA" id="ARBA00023288"/>
    </source>
</evidence>
<dbReference type="PANTHER" id="PTHR10822">
    <property type="entry name" value="GLYPICAN"/>
    <property type="match status" value="1"/>
</dbReference>
<dbReference type="GO" id="GO:0045202">
    <property type="term" value="C:synapse"/>
    <property type="evidence" value="ECO:0007669"/>
    <property type="project" value="TreeGrafter"/>
</dbReference>
<keyword evidence="10 12" id="KW-0449">Lipoprotein</keyword>
<dbReference type="AlphaFoldDB" id="G5AXH4"/>
<keyword evidence="6 12" id="KW-0654">Proteoglycan</keyword>